<evidence type="ECO:0000256" key="1">
    <source>
        <dbReference type="ARBA" id="ARBA00007365"/>
    </source>
</evidence>
<dbReference type="SUPFAM" id="SSF50891">
    <property type="entry name" value="Cyclophilin-like"/>
    <property type="match status" value="1"/>
</dbReference>
<dbReference type="GO" id="GO:0005737">
    <property type="term" value="C:cytoplasm"/>
    <property type="evidence" value="ECO:0007669"/>
    <property type="project" value="TreeGrafter"/>
</dbReference>
<evidence type="ECO:0000313" key="3">
    <source>
        <dbReference type="EMBL" id="KAF9603127.1"/>
    </source>
</evidence>
<feature type="domain" description="PPIase cyclophilin-type" evidence="2">
    <location>
        <begin position="1"/>
        <end position="97"/>
    </location>
</feature>
<dbReference type="Pfam" id="PF00160">
    <property type="entry name" value="Pro_isomerase"/>
    <property type="match status" value="1"/>
</dbReference>
<dbReference type="GO" id="GO:0006457">
    <property type="term" value="P:protein folding"/>
    <property type="evidence" value="ECO:0007669"/>
    <property type="project" value="TreeGrafter"/>
</dbReference>
<reference evidence="3 4" key="1">
    <citation type="submission" date="2020-10" db="EMBL/GenBank/DDBJ databases">
        <title>The Coptis chinensis genome and diversification of protoberbering-type alkaloids.</title>
        <authorList>
            <person name="Wang B."/>
            <person name="Shu S."/>
            <person name="Song C."/>
            <person name="Liu Y."/>
        </authorList>
    </citation>
    <scope>NUCLEOTIDE SEQUENCE [LARGE SCALE GENOMIC DNA]</scope>
    <source>
        <strain evidence="3">HL-2020</strain>
        <tissue evidence="3">Leaf</tissue>
    </source>
</reference>
<name>A0A835LSE1_9MAGN</name>
<evidence type="ECO:0000313" key="4">
    <source>
        <dbReference type="Proteomes" id="UP000631114"/>
    </source>
</evidence>
<accession>A0A835LSE1</accession>
<sequence length="97" mass="10744">MTVGGARSGHIVMELRRSPKTAENFRAPLHRRKGFMCQGGDFTPGNGTGGESIYGAKFVDENFVRKHLGPEFSQWLTLGHGTNGSQFFILRPIRPLI</sequence>
<comment type="caution">
    <text evidence="3">The sequence shown here is derived from an EMBL/GenBank/DDBJ whole genome shotgun (WGS) entry which is preliminary data.</text>
</comment>
<keyword evidence="4" id="KW-1185">Reference proteome</keyword>
<organism evidence="3 4">
    <name type="scientific">Coptis chinensis</name>
    <dbReference type="NCBI Taxonomy" id="261450"/>
    <lineage>
        <taxon>Eukaryota</taxon>
        <taxon>Viridiplantae</taxon>
        <taxon>Streptophyta</taxon>
        <taxon>Embryophyta</taxon>
        <taxon>Tracheophyta</taxon>
        <taxon>Spermatophyta</taxon>
        <taxon>Magnoliopsida</taxon>
        <taxon>Ranunculales</taxon>
        <taxon>Ranunculaceae</taxon>
        <taxon>Coptidoideae</taxon>
        <taxon>Coptis</taxon>
    </lineage>
</organism>
<dbReference type="GO" id="GO:0016018">
    <property type="term" value="F:cyclosporin A binding"/>
    <property type="evidence" value="ECO:0007669"/>
    <property type="project" value="TreeGrafter"/>
</dbReference>
<dbReference type="EMBL" id="JADFTS010000006">
    <property type="protein sequence ID" value="KAF9603127.1"/>
    <property type="molecule type" value="Genomic_DNA"/>
</dbReference>
<protein>
    <recommendedName>
        <fullName evidence="2">PPIase cyclophilin-type domain-containing protein</fullName>
    </recommendedName>
</protein>
<dbReference type="InterPro" id="IPR029000">
    <property type="entry name" value="Cyclophilin-like_dom_sf"/>
</dbReference>
<gene>
    <name evidence="3" type="ORF">IFM89_033963</name>
</gene>
<dbReference type="PANTHER" id="PTHR11071:SF561">
    <property type="entry name" value="PEPTIDYL-PROLYL CIS-TRANS ISOMERASE D-RELATED"/>
    <property type="match status" value="1"/>
</dbReference>
<dbReference type="PROSITE" id="PS50072">
    <property type="entry name" value="CSA_PPIASE_2"/>
    <property type="match status" value="1"/>
</dbReference>
<dbReference type="GO" id="GO:0003755">
    <property type="term" value="F:peptidyl-prolyl cis-trans isomerase activity"/>
    <property type="evidence" value="ECO:0007669"/>
    <property type="project" value="InterPro"/>
</dbReference>
<evidence type="ECO:0000259" key="2">
    <source>
        <dbReference type="PROSITE" id="PS50072"/>
    </source>
</evidence>
<comment type="similarity">
    <text evidence="1">Belongs to the cyclophilin-type PPIase family.</text>
</comment>
<proteinExistence type="inferred from homology"/>
<dbReference type="InterPro" id="IPR002130">
    <property type="entry name" value="Cyclophilin-type_PPIase_dom"/>
</dbReference>
<dbReference type="AlphaFoldDB" id="A0A835LSE1"/>
<dbReference type="Proteomes" id="UP000631114">
    <property type="component" value="Unassembled WGS sequence"/>
</dbReference>
<dbReference type="Gene3D" id="2.40.100.10">
    <property type="entry name" value="Cyclophilin-like"/>
    <property type="match status" value="1"/>
</dbReference>
<dbReference type="PANTHER" id="PTHR11071">
    <property type="entry name" value="PEPTIDYL-PROLYL CIS-TRANS ISOMERASE"/>
    <property type="match status" value="1"/>
</dbReference>